<dbReference type="AlphaFoldDB" id="B6FYS7"/>
<keyword evidence="20" id="KW-1185">Reference proteome</keyword>
<evidence type="ECO:0000256" key="7">
    <source>
        <dbReference type="ARBA" id="ARBA00022692"/>
    </source>
</evidence>
<keyword evidence="7 15" id="KW-0812">Transmembrane</keyword>
<dbReference type="InterPro" id="IPR010973">
    <property type="entry name" value="PTS_IIBC_sucr"/>
</dbReference>
<dbReference type="NCBIfam" id="TIGR00830">
    <property type="entry name" value="PTBA"/>
    <property type="match status" value="1"/>
</dbReference>
<evidence type="ECO:0000256" key="5">
    <source>
        <dbReference type="ARBA" id="ARBA00022679"/>
    </source>
</evidence>
<evidence type="ECO:0000256" key="15">
    <source>
        <dbReference type="SAM" id="Phobius"/>
    </source>
</evidence>
<dbReference type="PANTHER" id="PTHR30175:SF4">
    <property type="entry name" value="PTS SYSTEM TREHALOSE-SPECIFIC EIIBC COMPONENT"/>
    <property type="match status" value="1"/>
</dbReference>
<dbReference type="Gene3D" id="3.30.1360.60">
    <property type="entry name" value="Glucose permease domain IIB"/>
    <property type="match status" value="1"/>
</dbReference>
<feature type="transmembrane region" description="Helical" evidence="15">
    <location>
        <begin position="219"/>
        <end position="242"/>
    </location>
</feature>
<dbReference type="Pfam" id="PF02378">
    <property type="entry name" value="PTS_EIIC"/>
    <property type="match status" value="1"/>
</dbReference>
<dbReference type="Pfam" id="PF00358">
    <property type="entry name" value="PTS_EIIA_1"/>
    <property type="match status" value="1"/>
</dbReference>
<dbReference type="Pfam" id="PF00367">
    <property type="entry name" value="PTS_EIIB"/>
    <property type="match status" value="1"/>
</dbReference>
<feature type="domain" description="PTS EIIB type-1" evidence="17">
    <location>
        <begin position="4"/>
        <end position="87"/>
    </location>
</feature>
<evidence type="ECO:0000256" key="6">
    <source>
        <dbReference type="ARBA" id="ARBA00022683"/>
    </source>
</evidence>
<dbReference type="InterPro" id="IPR003352">
    <property type="entry name" value="PTS_EIIC"/>
</dbReference>
<keyword evidence="3" id="KW-1003">Cell membrane</keyword>
<comment type="catalytic activity">
    <reaction evidence="13">
        <text>N(pros)-phospho-L-histidyl-[protein](out) + sucrose = sucrose 6(G)-phosphate(in) + L-histidyl-[protein]</text>
        <dbReference type="Rhea" id="RHEA:49236"/>
        <dbReference type="Rhea" id="RHEA-COMP:9745"/>
        <dbReference type="Rhea" id="RHEA-COMP:9746"/>
        <dbReference type="ChEBI" id="CHEBI:17992"/>
        <dbReference type="ChEBI" id="CHEBI:29979"/>
        <dbReference type="ChEBI" id="CHEBI:64837"/>
        <dbReference type="ChEBI" id="CHEBI:91002"/>
        <dbReference type="EC" id="2.7.1.211"/>
    </reaction>
</comment>
<dbReference type="InterPro" id="IPR001996">
    <property type="entry name" value="PTS_IIB_1"/>
</dbReference>
<dbReference type="GO" id="GO:0009401">
    <property type="term" value="P:phosphoenolpyruvate-dependent sugar phosphotransferase system"/>
    <property type="evidence" value="ECO:0007669"/>
    <property type="project" value="UniProtKB-KW"/>
</dbReference>
<dbReference type="InterPro" id="IPR018113">
    <property type="entry name" value="PTrfase_EIIB_Cys"/>
</dbReference>
<accession>B6FYS7</accession>
<dbReference type="GO" id="GO:0015771">
    <property type="term" value="P:trehalose transport"/>
    <property type="evidence" value="ECO:0007669"/>
    <property type="project" value="TreeGrafter"/>
</dbReference>
<dbReference type="InterPro" id="IPR013013">
    <property type="entry name" value="PTS_EIIC_1"/>
</dbReference>
<dbReference type="FunFam" id="3.30.1360.60:FF:000001">
    <property type="entry name" value="PTS system glucose-specific IIBC component PtsG"/>
    <property type="match status" value="1"/>
</dbReference>
<keyword evidence="10 15" id="KW-0472">Membrane</keyword>
<proteinExistence type="predicted"/>
<feature type="transmembrane region" description="Helical" evidence="15">
    <location>
        <begin position="152"/>
        <end position="175"/>
    </location>
</feature>
<evidence type="ECO:0000256" key="13">
    <source>
        <dbReference type="ARBA" id="ARBA00048931"/>
    </source>
</evidence>
<dbReference type="OrthoDB" id="92465at2"/>
<evidence type="ECO:0000256" key="4">
    <source>
        <dbReference type="ARBA" id="ARBA00022597"/>
    </source>
</evidence>
<dbReference type="GO" id="GO:0005886">
    <property type="term" value="C:plasma membrane"/>
    <property type="evidence" value="ECO:0007669"/>
    <property type="project" value="UniProtKB-SubCell"/>
</dbReference>
<dbReference type="PROSITE" id="PS51093">
    <property type="entry name" value="PTS_EIIA_TYPE_1"/>
    <property type="match status" value="1"/>
</dbReference>
<dbReference type="EMBL" id="ABWP01000045">
    <property type="protein sequence ID" value="EEA85308.1"/>
    <property type="molecule type" value="Genomic_DNA"/>
</dbReference>
<feature type="transmembrane region" description="Helical" evidence="15">
    <location>
        <begin position="294"/>
        <end position="313"/>
    </location>
</feature>
<dbReference type="NCBIfam" id="TIGR01996">
    <property type="entry name" value="PTS-II-BC-sucr"/>
    <property type="match status" value="1"/>
</dbReference>
<evidence type="ECO:0000259" key="18">
    <source>
        <dbReference type="PROSITE" id="PS51103"/>
    </source>
</evidence>
<keyword evidence="9 15" id="KW-1133">Transmembrane helix</keyword>
<dbReference type="eggNOG" id="COG1264">
    <property type="taxonomic scope" value="Bacteria"/>
</dbReference>
<evidence type="ECO:0000256" key="14">
    <source>
        <dbReference type="PROSITE-ProRule" id="PRU00421"/>
    </source>
</evidence>
<dbReference type="Gene3D" id="2.70.70.10">
    <property type="entry name" value="Glucose Permease (Domain IIA)"/>
    <property type="match status" value="1"/>
</dbReference>
<keyword evidence="8" id="KW-0418">Kinase</keyword>
<dbReference type="PROSITE" id="PS51098">
    <property type="entry name" value="PTS_EIIB_TYPE_1"/>
    <property type="match status" value="1"/>
</dbReference>
<sequence length="641" mass="68646">MNYSVVARDIISCVGGKENMKSAQHCATRLRLVLKDKNIVDEKGLEEIDAVKGTFYTNGQYQIILGSGVVNLVCEEVIKQANLNSENKNSKEDEEVKQEGNLLQRAVKGLSDIFVPIIPAIVAGGLMMGLYNVLTAAFFAGGKSIIDLYPQFAGIASMINLFSNAAFTFLPVLLGFSASKKFGGNPYLGAAMGMIMVHPELLNAYAVGTATEIPYWDIFGLHIAMAGYQGTVLPVLAVAWIMSTIEKRLHKITPSWLDNLTTPLLTTLITGFVTFLFIGPIMRSAGDYLAAGLSWMYNTLGFIGGGLFGLLYAPITMTGMHHSFIAVETQLIAAKATTGGSFIFPTASMNNIAQGAAVLAVLWITKNEKMKSVCSAAGISALLGITEPAMFGVTLKLRYPFIAAIIGTACGSAFLAAFHVLAIAQGAAGIPGFISIPIQNWGFFAIGGIISFVVAFGLTFILAKRDAIKNGKSKEAAEEEDAAEKMLEANGIEEVKEEKIYSPMNGVVKDIENSSDEAFSSKAMGYGVVITEHDGNVYSPVDGEVVFTFPTGHACGIKSDAGAEILIHCGIDTVKLEGNGFDTNLESMQKVKKGDLLISFDKNFVEKSGYLSEVLMVITGSEKDLELKKQGECSTEDIIFE</sequence>
<evidence type="ECO:0000259" key="16">
    <source>
        <dbReference type="PROSITE" id="PS51093"/>
    </source>
</evidence>
<dbReference type="SUPFAM" id="SSF51261">
    <property type="entry name" value="Duplicated hybrid motif"/>
    <property type="match status" value="1"/>
</dbReference>
<feature type="domain" description="PTS EIIA type-1" evidence="16">
    <location>
        <begin position="516"/>
        <end position="620"/>
    </location>
</feature>
<dbReference type="GO" id="GO:0016301">
    <property type="term" value="F:kinase activity"/>
    <property type="evidence" value="ECO:0007669"/>
    <property type="project" value="UniProtKB-KW"/>
</dbReference>
<dbReference type="InterPro" id="IPR001127">
    <property type="entry name" value="PTS_EIIA_1_perm"/>
</dbReference>
<evidence type="ECO:0000256" key="1">
    <source>
        <dbReference type="ARBA" id="ARBA00004651"/>
    </source>
</evidence>
<dbReference type="InterPro" id="IPR050558">
    <property type="entry name" value="PTS_Sugar-Specific_Components"/>
</dbReference>
<evidence type="ECO:0000256" key="11">
    <source>
        <dbReference type="ARBA" id="ARBA00044053"/>
    </source>
</evidence>
<keyword evidence="4" id="KW-0762">Sugar transport</keyword>
<feature type="domain" description="PTS EIIC type-1" evidence="18">
    <location>
        <begin position="108"/>
        <end position="480"/>
    </location>
</feature>
<feature type="transmembrane region" description="Helical" evidence="15">
    <location>
        <begin position="399"/>
        <end position="421"/>
    </location>
</feature>
<dbReference type="SUPFAM" id="SSF55604">
    <property type="entry name" value="Glucose permease domain IIB"/>
    <property type="match status" value="1"/>
</dbReference>
<dbReference type="InterPro" id="IPR011055">
    <property type="entry name" value="Dup_hybrid_motif"/>
</dbReference>
<organism evidence="19 20">
    <name type="scientific">Peptacetobacter hiranonis (strain DSM 13275 / JCM 10541 / KCTC 15199 / TO-931)</name>
    <name type="common">Clostridium hiranonis</name>
    <dbReference type="NCBI Taxonomy" id="500633"/>
    <lineage>
        <taxon>Bacteria</taxon>
        <taxon>Bacillati</taxon>
        <taxon>Bacillota</taxon>
        <taxon>Clostridia</taxon>
        <taxon>Peptostreptococcales</taxon>
        <taxon>Peptostreptococcaceae</taxon>
        <taxon>Peptacetobacter</taxon>
    </lineage>
</organism>
<reference evidence="19 20" key="1">
    <citation type="submission" date="2008-09" db="EMBL/GenBank/DDBJ databases">
        <authorList>
            <person name="Fulton L."/>
            <person name="Clifton S."/>
            <person name="Fulton B."/>
            <person name="Xu J."/>
            <person name="Minx P."/>
            <person name="Pepin K.H."/>
            <person name="Johnson M."/>
            <person name="Thiruvilangam P."/>
            <person name="Bhonagiri V."/>
            <person name="Nash W.E."/>
            <person name="Mardis E.R."/>
            <person name="Wilson R.K."/>
        </authorList>
    </citation>
    <scope>NUCLEOTIDE SEQUENCE [LARGE SCALE GENOMIC DNA]</scope>
    <source>
        <strain evidence="19 20">DSM 13275</strain>
    </source>
</reference>
<evidence type="ECO:0000256" key="12">
    <source>
        <dbReference type="ARBA" id="ARBA00045139"/>
    </source>
</evidence>
<dbReference type="RefSeq" id="WP_006439948.1">
    <property type="nucleotide sequence ID" value="NZ_DS995356.1"/>
</dbReference>
<dbReference type="eggNOG" id="COG2190">
    <property type="taxonomic scope" value="Bacteria"/>
</dbReference>
<dbReference type="PANTHER" id="PTHR30175">
    <property type="entry name" value="PHOSPHOTRANSFERASE SYSTEM TRANSPORT PROTEIN"/>
    <property type="match status" value="1"/>
</dbReference>
<reference evidence="19 20" key="2">
    <citation type="submission" date="2008-10" db="EMBL/GenBank/DDBJ databases">
        <title>Draft genome sequence of Clostridium hiranonis (DSM 13275).</title>
        <authorList>
            <person name="Sudarsanam P."/>
            <person name="Ley R."/>
            <person name="Guruge J."/>
            <person name="Turnbaugh P.J."/>
            <person name="Mahowald M."/>
            <person name="Liep D."/>
            <person name="Gordon J."/>
        </authorList>
    </citation>
    <scope>NUCLEOTIDE SEQUENCE [LARGE SCALE GENOMIC DNA]</scope>
    <source>
        <strain evidence="19 20">DSM 13275</strain>
    </source>
</reference>
<evidence type="ECO:0000256" key="8">
    <source>
        <dbReference type="ARBA" id="ARBA00022777"/>
    </source>
</evidence>
<keyword evidence="2" id="KW-0813">Transport</keyword>
<dbReference type="EC" id="2.7.1.211" evidence="11"/>
<protein>
    <recommendedName>
        <fullName evidence="11">protein-N(pi)-phosphohistidine--sucrose phosphotransferase</fullName>
        <ecNumber evidence="11">2.7.1.211</ecNumber>
    </recommendedName>
</protein>
<evidence type="ECO:0000256" key="2">
    <source>
        <dbReference type="ARBA" id="ARBA00022448"/>
    </source>
</evidence>
<dbReference type="InterPro" id="IPR036878">
    <property type="entry name" value="Glu_permease_IIB"/>
</dbReference>
<gene>
    <name evidence="19" type="ORF">CLOHIR_01031</name>
</gene>
<comment type="subcellular location">
    <subcellularLocation>
        <location evidence="1">Cell membrane</location>
        <topology evidence="1">Multi-pass membrane protein</topology>
    </subcellularLocation>
</comment>
<dbReference type="PROSITE" id="PS01035">
    <property type="entry name" value="PTS_EIIB_TYPE_1_CYS"/>
    <property type="match status" value="1"/>
</dbReference>
<dbReference type="STRING" id="500633.CLOHIR_01031"/>
<feature type="transmembrane region" description="Helical" evidence="15">
    <location>
        <begin position="187"/>
        <end position="207"/>
    </location>
</feature>
<comment type="caution">
    <text evidence="19">The sequence shown here is derived from an EMBL/GenBank/DDBJ whole genome shotgun (WGS) entry which is preliminary data.</text>
</comment>
<name>B6FYS7_PEPHT</name>
<feature type="transmembrane region" description="Helical" evidence="15">
    <location>
        <begin position="441"/>
        <end position="463"/>
    </location>
</feature>
<dbReference type="eggNOG" id="COG1263">
    <property type="taxonomic scope" value="Bacteria"/>
</dbReference>
<dbReference type="CDD" id="cd00212">
    <property type="entry name" value="PTS_IIB_glc"/>
    <property type="match status" value="1"/>
</dbReference>
<evidence type="ECO:0000313" key="20">
    <source>
        <dbReference type="Proteomes" id="UP000003178"/>
    </source>
</evidence>
<dbReference type="GO" id="GO:0090589">
    <property type="term" value="F:protein-phosphocysteine-trehalose phosphotransferase system transporter activity"/>
    <property type="evidence" value="ECO:0007669"/>
    <property type="project" value="TreeGrafter"/>
</dbReference>
<evidence type="ECO:0000256" key="3">
    <source>
        <dbReference type="ARBA" id="ARBA00022475"/>
    </source>
</evidence>
<keyword evidence="6" id="KW-0598">Phosphotransferase system</keyword>
<evidence type="ECO:0000259" key="17">
    <source>
        <dbReference type="PROSITE" id="PS51098"/>
    </source>
</evidence>
<keyword evidence="5 19" id="KW-0808">Transferase</keyword>
<comment type="function">
    <text evidence="12">The phosphoenolpyruvate-dependent sugar phosphotransferase system (sugar PTS), a major carbohydrate active transport system, catalyzes the phosphorylation of incoming sugar substrates concomitantly with their translocation across the cell membrane. This system is involved in sucrose transport.</text>
</comment>
<feature type="active site" description="Phosphocysteine intermediate; for EIIB activity" evidence="14">
    <location>
        <position position="26"/>
    </location>
</feature>
<evidence type="ECO:0000313" key="19">
    <source>
        <dbReference type="EMBL" id="EEA85308.1"/>
    </source>
</evidence>
<dbReference type="HOGENOM" id="CLU_012312_2_1_9"/>
<dbReference type="Proteomes" id="UP000003178">
    <property type="component" value="Unassembled WGS sequence"/>
</dbReference>
<evidence type="ECO:0000256" key="9">
    <source>
        <dbReference type="ARBA" id="ARBA00022989"/>
    </source>
</evidence>
<feature type="transmembrane region" description="Helical" evidence="15">
    <location>
        <begin position="263"/>
        <end position="282"/>
    </location>
</feature>
<evidence type="ECO:0000256" key="10">
    <source>
        <dbReference type="ARBA" id="ARBA00023136"/>
    </source>
</evidence>
<dbReference type="PROSITE" id="PS51103">
    <property type="entry name" value="PTS_EIIC_TYPE_1"/>
    <property type="match status" value="1"/>
</dbReference>
<dbReference type="GO" id="GO:0022878">
    <property type="term" value="F:protein-N(PI)-phosphohistidine-sucrose phosphotransferase system transporter activity"/>
    <property type="evidence" value="ECO:0007669"/>
    <property type="project" value="RHEA"/>
</dbReference>
<feature type="transmembrane region" description="Helical" evidence="15">
    <location>
        <begin position="113"/>
        <end position="140"/>
    </location>
</feature>